<dbReference type="InterPro" id="IPR000400">
    <property type="entry name" value="Glyco_hydro_46"/>
</dbReference>
<dbReference type="GO" id="GO:0005975">
    <property type="term" value="P:carbohydrate metabolic process"/>
    <property type="evidence" value="ECO:0007669"/>
    <property type="project" value="InterPro"/>
</dbReference>
<dbReference type="AlphaFoldDB" id="A0A1H9ZCR1"/>
<dbReference type="PROSITE" id="PS51257">
    <property type="entry name" value="PROKAR_LIPOPROTEIN"/>
    <property type="match status" value="1"/>
</dbReference>
<name>A0A1H9ZCR1_9BACT</name>
<dbReference type="Proteomes" id="UP000199181">
    <property type="component" value="Unassembled WGS sequence"/>
</dbReference>
<gene>
    <name evidence="1" type="ORF">SAMN05443639_101242</name>
</gene>
<dbReference type="Gene3D" id="2.60.40.290">
    <property type="match status" value="1"/>
</dbReference>
<organism evidence="1 2">
    <name type="scientific">Stigmatella erecta</name>
    <dbReference type="NCBI Taxonomy" id="83460"/>
    <lineage>
        <taxon>Bacteria</taxon>
        <taxon>Pseudomonadati</taxon>
        <taxon>Myxococcota</taxon>
        <taxon>Myxococcia</taxon>
        <taxon>Myxococcales</taxon>
        <taxon>Cystobacterineae</taxon>
        <taxon>Archangiaceae</taxon>
        <taxon>Stigmatella</taxon>
    </lineage>
</organism>
<dbReference type="InterPro" id="IPR012291">
    <property type="entry name" value="CBM2_carb-bd_dom_sf"/>
</dbReference>
<evidence type="ECO:0000313" key="1">
    <source>
        <dbReference type="EMBL" id="SES79122.1"/>
    </source>
</evidence>
<dbReference type="GO" id="GO:0005576">
    <property type="term" value="C:extracellular region"/>
    <property type="evidence" value="ECO:0007669"/>
    <property type="project" value="InterPro"/>
</dbReference>
<dbReference type="EMBL" id="FOIJ01000001">
    <property type="protein sequence ID" value="SES79122.1"/>
    <property type="molecule type" value="Genomic_DNA"/>
</dbReference>
<keyword evidence="2" id="KW-1185">Reference proteome</keyword>
<dbReference type="Gene3D" id="1.20.141.10">
    <property type="entry name" value="Chitosanase, subunit A, domain 1"/>
    <property type="match status" value="1"/>
</dbReference>
<accession>A0A1H9ZCR1</accession>
<sequence length="437" mass="47004">MHGRHNWARGQHWVLMGAAATLISCAGAVGEAEGVPETVEQALAACPHTVTTNTYVGSDWWGTLVFKNTGTRAITGPQVIFNVPSGVTCDHDEPGWTHTQSGVTCTYSSPSVTIGANASYTFYYSTNSNQSFTATQVQLTSASCGEGGENPGSTDGMTANQKKVAEGLTSIWENDTPVIDYAYAENIHDGRGYTNGRAGFCTGTGDAIMVVECYKNLRSEANGNRLAKYMPGLTAINNRFLSTGQSQASTAELDSVGNWVSDWAASYTTTTTRADFKSCQDKISDQLYYTPAMNAAKKWGLVKALSKAALYDAFINHGEWGALQFIKAANTALGNSGQVAPAVGYNGITETAFLQKFLEKRRDTLASDSTWASAVDRVAAYEKARRRNNMDLATEVLNDVRARDCWGSSYPASGYTVYRLSPDGSWSKVSAPTYSCN</sequence>
<dbReference type="CDD" id="cd00978">
    <property type="entry name" value="chitosanase_GH46"/>
    <property type="match status" value="1"/>
</dbReference>
<protein>
    <submittedName>
        <fullName evidence="1">Chitosanase</fullName>
    </submittedName>
</protein>
<dbReference type="GO" id="GO:0030247">
    <property type="term" value="F:polysaccharide binding"/>
    <property type="evidence" value="ECO:0007669"/>
    <property type="project" value="InterPro"/>
</dbReference>
<dbReference type="Gene3D" id="3.30.386.10">
    <property type="entry name" value="Chitosanase, subunit A, domain 2"/>
    <property type="match status" value="1"/>
</dbReference>
<dbReference type="InterPro" id="IPR023346">
    <property type="entry name" value="Lysozyme-like_dom_sf"/>
</dbReference>
<reference evidence="2" key="1">
    <citation type="submission" date="2016-10" db="EMBL/GenBank/DDBJ databases">
        <authorList>
            <person name="Varghese N."/>
            <person name="Submissions S."/>
        </authorList>
    </citation>
    <scope>NUCLEOTIDE SEQUENCE [LARGE SCALE GENOMIC DNA]</scope>
    <source>
        <strain evidence="2">DSM 16858</strain>
    </source>
</reference>
<dbReference type="RefSeq" id="WP_093515160.1">
    <property type="nucleotide sequence ID" value="NZ_FOIJ01000001.1"/>
</dbReference>
<evidence type="ECO:0000313" key="2">
    <source>
        <dbReference type="Proteomes" id="UP000199181"/>
    </source>
</evidence>
<dbReference type="GO" id="GO:0016977">
    <property type="term" value="F:chitosanase activity"/>
    <property type="evidence" value="ECO:0007669"/>
    <property type="project" value="InterPro"/>
</dbReference>
<dbReference type="InterPro" id="IPR023099">
    <property type="entry name" value="Glyco_hydro_46_N"/>
</dbReference>
<dbReference type="SUPFAM" id="SSF53955">
    <property type="entry name" value="Lysozyme-like"/>
    <property type="match status" value="1"/>
</dbReference>
<dbReference type="Pfam" id="PF01374">
    <property type="entry name" value="Glyco_hydro_46"/>
    <property type="match status" value="1"/>
</dbReference>
<proteinExistence type="predicted"/>